<dbReference type="Proteomes" id="UP000814140">
    <property type="component" value="Unassembled WGS sequence"/>
</dbReference>
<keyword evidence="2" id="KW-1185">Reference proteome</keyword>
<name>A0ACB8SH65_9AGAM</name>
<accession>A0ACB8SH65</accession>
<evidence type="ECO:0000313" key="2">
    <source>
        <dbReference type="Proteomes" id="UP000814140"/>
    </source>
</evidence>
<feature type="non-terminal residue" evidence="1">
    <location>
        <position position="215"/>
    </location>
</feature>
<proteinExistence type="predicted"/>
<evidence type="ECO:0000313" key="1">
    <source>
        <dbReference type="EMBL" id="KAI0055275.1"/>
    </source>
</evidence>
<protein>
    <submittedName>
        <fullName evidence="1">Uncharacterized protein</fullName>
    </submittedName>
</protein>
<comment type="caution">
    <text evidence="1">The sequence shown here is derived from an EMBL/GenBank/DDBJ whole genome shotgun (WGS) entry which is preliminary data.</text>
</comment>
<reference evidence="1" key="2">
    <citation type="journal article" date="2022" name="New Phytol.">
        <title>Evolutionary transition to the ectomycorrhizal habit in the genomes of a hyperdiverse lineage of mushroom-forming fungi.</title>
        <authorList>
            <person name="Looney B."/>
            <person name="Miyauchi S."/>
            <person name="Morin E."/>
            <person name="Drula E."/>
            <person name="Courty P.E."/>
            <person name="Kohler A."/>
            <person name="Kuo A."/>
            <person name="LaButti K."/>
            <person name="Pangilinan J."/>
            <person name="Lipzen A."/>
            <person name="Riley R."/>
            <person name="Andreopoulos W."/>
            <person name="He G."/>
            <person name="Johnson J."/>
            <person name="Nolan M."/>
            <person name="Tritt A."/>
            <person name="Barry K.W."/>
            <person name="Grigoriev I.V."/>
            <person name="Nagy L.G."/>
            <person name="Hibbett D."/>
            <person name="Henrissat B."/>
            <person name="Matheny P.B."/>
            <person name="Labbe J."/>
            <person name="Martin F.M."/>
        </authorList>
    </citation>
    <scope>NUCLEOTIDE SEQUENCE</scope>
    <source>
        <strain evidence="1">HHB10654</strain>
    </source>
</reference>
<organism evidence="1 2">
    <name type="scientific">Artomyces pyxidatus</name>
    <dbReference type="NCBI Taxonomy" id="48021"/>
    <lineage>
        <taxon>Eukaryota</taxon>
        <taxon>Fungi</taxon>
        <taxon>Dikarya</taxon>
        <taxon>Basidiomycota</taxon>
        <taxon>Agaricomycotina</taxon>
        <taxon>Agaricomycetes</taxon>
        <taxon>Russulales</taxon>
        <taxon>Auriscalpiaceae</taxon>
        <taxon>Artomyces</taxon>
    </lineage>
</organism>
<dbReference type="EMBL" id="MU277300">
    <property type="protein sequence ID" value="KAI0055275.1"/>
    <property type="molecule type" value="Genomic_DNA"/>
</dbReference>
<reference evidence="1" key="1">
    <citation type="submission" date="2021-03" db="EMBL/GenBank/DDBJ databases">
        <authorList>
            <consortium name="DOE Joint Genome Institute"/>
            <person name="Ahrendt S."/>
            <person name="Looney B.P."/>
            <person name="Miyauchi S."/>
            <person name="Morin E."/>
            <person name="Drula E."/>
            <person name="Courty P.E."/>
            <person name="Chicoki N."/>
            <person name="Fauchery L."/>
            <person name="Kohler A."/>
            <person name="Kuo A."/>
            <person name="Labutti K."/>
            <person name="Pangilinan J."/>
            <person name="Lipzen A."/>
            <person name="Riley R."/>
            <person name="Andreopoulos W."/>
            <person name="He G."/>
            <person name="Johnson J."/>
            <person name="Barry K.W."/>
            <person name="Grigoriev I.V."/>
            <person name="Nagy L."/>
            <person name="Hibbett D."/>
            <person name="Henrissat B."/>
            <person name="Matheny P.B."/>
            <person name="Labbe J."/>
            <person name="Martin F."/>
        </authorList>
    </citation>
    <scope>NUCLEOTIDE SEQUENCE</scope>
    <source>
        <strain evidence="1">HHB10654</strain>
    </source>
</reference>
<gene>
    <name evidence="1" type="ORF">BV25DRAFT_1771898</name>
</gene>
<feature type="non-terminal residue" evidence="1">
    <location>
        <position position="1"/>
    </location>
</feature>
<sequence length="215" mass="23732">ILRVLDRVAKGYVLRRDFALSAGGGQIFHPLTSTSTLSIYIALKRGVLQLFASPRQQPEAVIAEGVGPGDCWRFSGATAHVGIVLAEPIFITHVSIDHIPRTFTSNIRTAPKDMVLWGVVEGQSNIEALTSRTPRIPVTWNSKVNTSAPFLGDGRQLFPLASFTYDIEAYFHVQTFRVWNGPRTSDVDIGVVILEVLSNWGEADTCLYRVRIHGD</sequence>